<evidence type="ECO:0000313" key="1">
    <source>
        <dbReference type="EMBL" id="KAJ7554916.1"/>
    </source>
</evidence>
<comment type="caution">
    <text evidence="1">The sequence shown here is derived from an EMBL/GenBank/DDBJ whole genome shotgun (WGS) entry which is preliminary data.</text>
</comment>
<reference evidence="2" key="1">
    <citation type="journal article" date="2024" name="Proc. Natl. Acad. Sci. U.S.A.">
        <title>Extraordinary preservation of gene collinearity over three hundred million years revealed in homosporous lycophytes.</title>
        <authorList>
            <person name="Li C."/>
            <person name="Wickell D."/>
            <person name="Kuo L.Y."/>
            <person name="Chen X."/>
            <person name="Nie B."/>
            <person name="Liao X."/>
            <person name="Peng D."/>
            <person name="Ji J."/>
            <person name="Jenkins J."/>
            <person name="Williams M."/>
            <person name="Shu S."/>
            <person name="Plott C."/>
            <person name="Barry K."/>
            <person name="Rajasekar S."/>
            <person name="Grimwood J."/>
            <person name="Han X."/>
            <person name="Sun S."/>
            <person name="Hou Z."/>
            <person name="He W."/>
            <person name="Dai G."/>
            <person name="Sun C."/>
            <person name="Schmutz J."/>
            <person name="Leebens-Mack J.H."/>
            <person name="Li F.W."/>
            <person name="Wang L."/>
        </authorList>
    </citation>
    <scope>NUCLEOTIDE SEQUENCE [LARGE SCALE GENOMIC DNA]</scope>
    <source>
        <strain evidence="2">cv. PW_Plant_1</strain>
    </source>
</reference>
<organism evidence="1 2">
    <name type="scientific">Diphasiastrum complanatum</name>
    <name type="common">Issler's clubmoss</name>
    <name type="synonym">Lycopodium complanatum</name>
    <dbReference type="NCBI Taxonomy" id="34168"/>
    <lineage>
        <taxon>Eukaryota</taxon>
        <taxon>Viridiplantae</taxon>
        <taxon>Streptophyta</taxon>
        <taxon>Embryophyta</taxon>
        <taxon>Tracheophyta</taxon>
        <taxon>Lycopodiopsida</taxon>
        <taxon>Lycopodiales</taxon>
        <taxon>Lycopodiaceae</taxon>
        <taxon>Lycopodioideae</taxon>
        <taxon>Diphasiastrum</taxon>
    </lineage>
</organism>
<protein>
    <submittedName>
        <fullName evidence="1">Uncharacterized protein</fullName>
    </submittedName>
</protein>
<accession>A0ACC2DL52</accession>
<keyword evidence="2" id="KW-1185">Reference proteome</keyword>
<proteinExistence type="predicted"/>
<gene>
    <name evidence="1" type="ORF">O6H91_05G015400</name>
</gene>
<name>A0ACC2DL52_DIPCM</name>
<dbReference type="EMBL" id="CM055096">
    <property type="protein sequence ID" value="KAJ7554916.1"/>
    <property type="molecule type" value="Genomic_DNA"/>
</dbReference>
<sequence>MGYCRGLSSYSLWFHHMLRPATAWALDCNRYRYRLFEFDLYQHLGTIKMLRRYCRDLISYSLWFTTPHVAHFLDCYRLSESDLYQHLGTIKMLRGYCRGLIS</sequence>
<evidence type="ECO:0000313" key="2">
    <source>
        <dbReference type="Proteomes" id="UP001162992"/>
    </source>
</evidence>
<dbReference type="Proteomes" id="UP001162992">
    <property type="component" value="Chromosome 5"/>
</dbReference>